<dbReference type="CDD" id="cd18793">
    <property type="entry name" value="SF2_C_SNF"/>
    <property type="match status" value="1"/>
</dbReference>
<dbReference type="InterPro" id="IPR056616">
    <property type="entry name" value="Chromo_MIT1"/>
</dbReference>
<feature type="region of interest" description="Disordered" evidence="6">
    <location>
        <begin position="1466"/>
        <end position="1485"/>
    </location>
</feature>
<dbReference type="GO" id="GO:0042393">
    <property type="term" value="F:histone binding"/>
    <property type="evidence" value="ECO:0007669"/>
    <property type="project" value="TreeGrafter"/>
</dbReference>
<keyword evidence="10" id="KW-1185">Reference proteome</keyword>
<keyword evidence="5" id="KW-0539">Nucleus</keyword>
<dbReference type="PANTHER" id="PTHR45623:SF17">
    <property type="entry name" value="CHROMODOMAIN-HELICASE-DNA-BINDING PROTEIN 3-RELATED"/>
    <property type="match status" value="1"/>
</dbReference>
<keyword evidence="2" id="KW-0547">Nucleotide-binding</keyword>
<dbReference type="GO" id="GO:0005634">
    <property type="term" value="C:nucleus"/>
    <property type="evidence" value="ECO:0007669"/>
    <property type="project" value="UniProtKB-SubCell"/>
</dbReference>
<feature type="compositionally biased region" description="Basic residues" evidence="6">
    <location>
        <begin position="269"/>
        <end position="283"/>
    </location>
</feature>
<feature type="region of interest" description="Disordered" evidence="6">
    <location>
        <begin position="268"/>
        <end position="287"/>
    </location>
</feature>
<feature type="compositionally biased region" description="Basic residues" evidence="6">
    <location>
        <begin position="336"/>
        <end position="349"/>
    </location>
</feature>
<dbReference type="InterPro" id="IPR014001">
    <property type="entry name" value="Helicase_ATP-bd"/>
</dbReference>
<dbReference type="InterPro" id="IPR016197">
    <property type="entry name" value="Chromo-like_dom_sf"/>
</dbReference>
<dbReference type="GO" id="GO:0140658">
    <property type="term" value="F:ATP-dependent chromatin remodeler activity"/>
    <property type="evidence" value="ECO:0007669"/>
    <property type="project" value="TreeGrafter"/>
</dbReference>
<evidence type="ECO:0000259" key="8">
    <source>
        <dbReference type="PROSITE" id="PS51194"/>
    </source>
</evidence>
<dbReference type="EMBL" id="CACVBS010000065">
    <property type="protein sequence ID" value="CAA7268012.1"/>
    <property type="molecule type" value="Genomic_DNA"/>
</dbReference>
<feature type="region of interest" description="Disordered" evidence="6">
    <location>
        <begin position="332"/>
        <end position="358"/>
    </location>
</feature>
<evidence type="ECO:0000256" key="3">
    <source>
        <dbReference type="ARBA" id="ARBA00022801"/>
    </source>
</evidence>
<dbReference type="Pfam" id="PF00271">
    <property type="entry name" value="Helicase_C"/>
    <property type="match status" value="1"/>
</dbReference>
<dbReference type="GO" id="GO:0016887">
    <property type="term" value="F:ATP hydrolysis activity"/>
    <property type="evidence" value="ECO:0007669"/>
    <property type="project" value="TreeGrafter"/>
</dbReference>
<dbReference type="SUPFAM" id="SSF52540">
    <property type="entry name" value="P-loop containing nucleoside triphosphate hydrolases"/>
    <property type="match status" value="2"/>
</dbReference>
<dbReference type="InterPro" id="IPR000330">
    <property type="entry name" value="SNF2_N"/>
</dbReference>
<protein>
    <recommendedName>
        <fullName evidence="11">Chromatin remodeling factor mit1</fullName>
    </recommendedName>
</protein>
<dbReference type="Gene3D" id="3.40.50.10810">
    <property type="entry name" value="Tandem AAA-ATPase domain"/>
    <property type="match status" value="1"/>
</dbReference>
<dbReference type="InterPro" id="IPR027417">
    <property type="entry name" value="P-loop_NTPase"/>
</dbReference>
<feature type="region of interest" description="Disordered" evidence="6">
    <location>
        <begin position="150"/>
        <end position="217"/>
    </location>
</feature>
<sequence length="1716" mass="194004">MPDSSTSKPQPSTILTALSVSSTSSKLVLKIPPVTPPKRPSRRIPYIELPRLSAAKKVLYKPVEETSMKGDYEPRVDEVIGEHRDGKYLYYFARYDGGIAHKFPATRFEAKRKDLVEEYTRKKREGALAPFDPSAHYIHPLSRVKMTISIKSDRSSRASRSDDEVVPDSEEDYEEETDDVDDNEYNGRRLRNQPPRAARKPATKDLPFSPKKTKSRKVLTIMDSEDSVSEFDDVEEVHPTRRSTRSRKAIEINLVSDDDEYIDEDELARKHKQKGKTSKKTSRPKSALPMYGHFREISTFKDDPFSDDEENEALRRHRDLCEKCHLGPAHKQLAAFKKRSKGKGKKRKRSTDDEFEESDSEQRYIDLGGWVQCLKCPVVAHWKCLANTQREEVLKAVREKDRKEWERKGSEGQPPRKRSELDINQTTEFTCGSCMRGGVCMGCMEIALEPDPSRTKTTNEAVTSTAEDVSMIDGTPEAQDGAVQSLARELLFRCFTCKRLAHYAHLPKPLGFEESSTPDIADHYQTSKSWLCANCSSYKYGLDKIIAWRPYPANAVETPLRPGEFPNYKAHLPREYLVKWAGRSYRRTEWVPHMWLLSTNTAKLKNFVSGGTKVELLKEPLNEDDNAMEVDAPGGPPKALFDSKPVSRASSLKSDAINSAIAALPDAERRIPPPWKTVDRVLDILLWRKSSKKSAGKKKSKRPIALSSDDDDDDDEMKEVTSVVFEKGQQPPDSLTETVDEWEIHDDLEKKDANRVVWAFFKWNELGYEEATWDAPPRHGEPGYEAFKAAFGRFVESRNVIIPKQEKKYWDKFDARDPNAYRRQHMLKDASDLDLGQAPNFKLMPFQVDGFNWLCNNWWTHQHCILADEMGLGKTVQIAAFLGNIADKFKAFPALVVVPNSTITNWVREIERWAPRLRVVPFYGDKIARDIVKQFELFHSAVEPGNLKTKFHILVTTYETLTNAKDVGSVFKSQPRWEVLVVDEGQRLKSDSSLLFKKLNELNTAHRIIMTGTPLNNNIRELFNLMNFLDPEEWRDLEALEKQHEVLDEELVKQLHTRLRPYFLRRIKSEVLELPPKNEVIVPISMAPLQREVYRSILTHNADILKGLTQPGAAQNAPAKTRINNVLMQLRKCLQHPYIYDEDIEPRDVTPQEMHEKLIDASGKLRFLKSLLPKLKERGHRVLLFSQLVIALNVVEDFLAGEGYKFLRLDGNTKNNVRQKIMDEYNKPGSEYFIFLLTTRAGGVGINLFTADTVIIFDPDFNPHQDLQAIARAYRFGQKKTCLVFKLMVKDSAEERIMQIGKKKLVLDHVIVQKMDDDDETGGENVQSILTYGAKALFESEQNIRDITYSDHDVDNLIEKTEKEAVPEAPKAGGGLAFSFAKIWAADKDDLEEVADDDQGDSWAQTLQMINAEREKAQIKDMAQSGRGARRRAADIAKTRMNITTNGSQVFTTTTSKAKKVSKAAESDGSAYNLSDRESEIESDDDSAVVDEDFTLDVSRRSKHPLNAIQNNGHVITHDCGLCGQRHGSGQCAMVERSENLAEYREMLTLHADDEPWEERKAAVQVIDEILHARGHISLIAGQPLHPLAKPIPQPSVPKKVNASKAISKPGPKSVQDKMKSSNHPSSSQSSESVKKKPVLFAISQAGKCVLCGESGPHGAQSCAVAKSDSRSLSTHIRNLETMGDASFTPTINALRSLLSRAKSQEITNGPASKTA</sequence>
<evidence type="ECO:0008006" key="11">
    <source>
        <dbReference type="Google" id="ProtNLM"/>
    </source>
</evidence>
<feature type="compositionally biased region" description="Low complexity" evidence="6">
    <location>
        <begin position="1622"/>
        <end position="1632"/>
    </location>
</feature>
<feature type="domain" description="Helicase ATP-binding" evidence="7">
    <location>
        <begin position="855"/>
        <end position="1032"/>
    </location>
</feature>
<dbReference type="GO" id="GO:0005524">
    <property type="term" value="F:ATP binding"/>
    <property type="evidence" value="ECO:0007669"/>
    <property type="project" value="UniProtKB-KW"/>
</dbReference>
<proteinExistence type="predicted"/>
<reference evidence="9 10" key="1">
    <citation type="submission" date="2020-01" db="EMBL/GenBank/DDBJ databases">
        <authorList>
            <person name="Gupta K D."/>
        </authorList>
    </citation>
    <scope>NUCLEOTIDE SEQUENCE [LARGE SCALE GENOMIC DNA]</scope>
</reference>
<feature type="region of interest" description="Disordered" evidence="6">
    <location>
        <begin position="698"/>
        <end position="718"/>
    </location>
</feature>
<name>A0A8S0X5S0_CYCAE</name>
<evidence type="ECO:0000313" key="10">
    <source>
        <dbReference type="Proteomes" id="UP000467700"/>
    </source>
</evidence>
<evidence type="ECO:0000259" key="7">
    <source>
        <dbReference type="PROSITE" id="PS51192"/>
    </source>
</evidence>
<feature type="compositionally biased region" description="Acidic residues" evidence="6">
    <location>
        <begin position="164"/>
        <end position="184"/>
    </location>
</feature>
<dbReference type="SMART" id="SM00490">
    <property type="entry name" value="HELICc"/>
    <property type="match status" value="1"/>
</dbReference>
<evidence type="ECO:0000256" key="6">
    <source>
        <dbReference type="SAM" id="MobiDB-lite"/>
    </source>
</evidence>
<dbReference type="InterPro" id="IPR001650">
    <property type="entry name" value="Helicase_C-like"/>
</dbReference>
<dbReference type="SMART" id="SM00487">
    <property type="entry name" value="DEXDc"/>
    <property type="match status" value="1"/>
</dbReference>
<dbReference type="InterPro" id="IPR038718">
    <property type="entry name" value="SNF2-like_sf"/>
</dbReference>
<dbReference type="Pfam" id="PF23615">
    <property type="entry name" value="Chromo_MIT1"/>
    <property type="match status" value="1"/>
</dbReference>
<dbReference type="GO" id="GO:0000785">
    <property type="term" value="C:chromatin"/>
    <property type="evidence" value="ECO:0007669"/>
    <property type="project" value="TreeGrafter"/>
</dbReference>
<feature type="compositionally biased region" description="Basic and acidic residues" evidence="6">
    <location>
        <begin position="151"/>
        <end position="163"/>
    </location>
</feature>
<dbReference type="PANTHER" id="PTHR45623">
    <property type="entry name" value="CHROMODOMAIN-HELICASE-DNA-BINDING PROTEIN 3-RELATED-RELATED"/>
    <property type="match status" value="1"/>
</dbReference>
<dbReference type="Pfam" id="PF00176">
    <property type="entry name" value="SNF2-rel_dom"/>
    <property type="match status" value="1"/>
</dbReference>
<feature type="domain" description="Helicase C-terminal" evidence="8">
    <location>
        <begin position="1167"/>
        <end position="1319"/>
    </location>
</feature>
<feature type="region of interest" description="Disordered" evidence="6">
    <location>
        <begin position="401"/>
        <end position="422"/>
    </location>
</feature>
<dbReference type="OrthoDB" id="5857104at2759"/>
<dbReference type="GO" id="GO:0003677">
    <property type="term" value="F:DNA binding"/>
    <property type="evidence" value="ECO:0007669"/>
    <property type="project" value="TreeGrafter"/>
</dbReference>
<dbReference type="Gene3D" id="3.40.50.300">
    <property type="entry name" value="P-loop containing nucleotide triphosphate hydrolases"/>
    <property type="match status" value="1"/>
</dbReference>
<accession>A0A8S0X5S0</accession>
<gene>
    <name evidence="9" type="ORF">AAE3_LOCUS10282</name>
</gene>
<keyword evidence="3" id="KW-0378">Hydrolase</keyword>
<evidence type="ECO:0000313" key="9">
    <source>
        <dbReference type="EMBL" id="CAA7268012.1"/>
    </source>
</evidence>
<feature type="region of interest" description="Disordered" evidence="6">
    <location>
        <begin position="1590"/>
        <end position="1635"/>
    </location>
</feature>
<evidence type="ECO:0000256" key="2">
    <source>
        <dbReference type="ARBA" id="ARBA00022741"/>
    </source>
</evidence>
<keyword evidence="4" id="KW-0067">ATP-binding</keyword>
<dbReference type="Proteomes" id="UP000467700">
    <property type="component" value="Unassembled WGS sequence"/>
</dbReference>
<dbReference type="SUPFAM" id="SSF54160">
    <property type="entry name" value="Chromo domain-like"/>
    <property type="match status" value="1"/>
</dbReference>
<dbReference type="InterPro" id="IPR049730">
    <property type="entry name" value="SNF2/RAD54-like_C"/>
</dbReference>
<feature type="compositionally biased region" description="Basic and acidic residues" evidence="6">
    <location>
        <begin position="401"/>
        <end position="410"/>
    </location>
</feature>
<comment type="subcellular location">
    <subcellularLocation>
        <location evidence="1">Nucleus</location>
    </subcellularLocation>
</comment>
<dbReference type="GO" id="GO:0003682">
    <property type="term" value="F:chromatin binding"/>
    <property type="evidence" value="ECO:0007669"/>
    <property type="project" value="TreeGrafter"/>
</dbReference>
<evidence type="ECO:0000256" key="1">
    <source>
        <dbReference type="ARBA" id="ARBA00004123"/>
    </source>
</evidence>
<organism evidence="9 10">
    <name type="scientific">Cyclocybe aegerita</name>
    <name type="common">Black poplar mushroom</name>
    <name type="synonym">Agrocybe aegerita</name>
    <dbReference type="NCBI Taxonomy" id="1973307"/>
    <lineage>
        <taxon>Eukaryota</taxon>
        <taxon>Fungi</taxon>
        <taxon>Dikarya</taxon>
        <taxon>Basidiomycota</taxon>
        <taxon>Agaricomycotina</taxon>
        <taxon>Agaricomycetes</taxon>
        <taxon>Agaricomycetidae</taxon>
        <taxon>Agaricales</taxon>
        <taxon>Agaricineae</taxon>
        <taxon>Bolbitiaceae</taxon>
        <taxon>Cyclocybe</taxon>
    </lineage>
</organism>
<feature type="compositionally biased region" description="Acidic residues" evidence="6">
    <location>
        <begin position="708"/>
        <end position="717"/>
    </location>
</feature>
<evidence type="ECO:0000256" key="5">
    <source>
        <dbReference type="ARBA" id="ARBA00023242"/>
    </source>
</evidence>
<evidence type="ECO:0000256" key="4">
    <source>
        <dbReference type="ARBA" id="ARBA00022840"/>
    </source>
</evidence>
<dbReference type="PROSITE" id="PS51192">
    <property type="entry name" value="HELICASE_ATP_BIND_1"/>
    <property type="match status" value="1"/>
</dbReference>
<comment type="caution">
    <text evidence="9">The sequence shown here is derived from an EMBL/GenBank/DDBJ whole genome shotgun (WGS) entry which is preliminary data.</text>
</comment>
<dbReference type="PROSITE" id="PS51194">
    <property type="entry name" value="HELICASE_CTER"/>
    <property type="match status" value="1"/>
</dbReference>